<sequence length="1089" mass="122040">MHSGRASPQSRQGSLASDKPLSDIQPLRNSRASLANVQVPSFASFRAQTPSIPSSSPVRRKPLPPTASPVASRFSSASYIVKPKLPERDLGQRAFSVDSTPLGNTPLSEKIPSLPLATTQEEFVPRTLHEYSDGHAPAIPQSSPLDPLDDYIDGDDDTARRQSSQYGDTLDAAPARPQLDRSATSYHTARNSGDETGAEPDSHWPQNHTRTPTMSSYASNRPPDLTVQVHGEDGVTGDHFNYDQITTPEEAPREPPKSPGKFSSLFGWRSSSSQNLGPESPTTTFSEKSMSPRASPAMKAAAPSGLNVSAANADAQHSYFTVPGTPLFSSSQSVNAHVEELERELREISAELAGSIRREMELEDELERLQSDHPLSVSDGNRRTSDYYSDSGASSARFPIGDSEQKIEQLEKLRRKAEQEKAQVKGEMAERLQDELRRRTDLEAQVFGLEEQLQEHQNGNADNASLEDVRRRLAEEQQSRENFQDLFAAVRQEHDQDRQERDYLRDQVLPDLRARLEGLEKGSANQIEHVQELSEENSRLRRALDTSRNDANLAEISQLQPILEENAKLQQEIQSLRNENQTLANARRTELEMKRQSNQFNSIAEESDDSGAPATPKIGLSRSNSLARNSVQMLRRGSKASLTRSNSVKDLRAESPRELGDRLKDLEEQRSALHQALKNLLIRQDMQLKQHEKRVHLLETERDRALNINPRRNAFHTEISNLRDEINHLRRRADDALDQKWVAEKNLGGIRMDLGRAEQETTSLRDLLQERDIFVQERRSSAASSAYEDEPAGPVVSLDKAFKELQTTHALSLARVKDMEAEQGETSAEAERVMELLKQSISEAEAERDHAQHEAEQYRQQAHALQQSEGHLASEETLAAQLFAAATRMDELAAQVQQQLHSNTALRQRLAEAIERGEREQRLSATRIMEMQSKLRKAEERVTAAQQHSESTIAVHEEELRDLQEGQNAQLQRMKAGALLDVRSVRMGPSSPLSPMFTHRSPKIDKTTSGLGISMAQATNTENLEVGVEQLERALSEADREMEEVVGRMNRAQLEVADLQAERDDAMRETRRLQTEIMAEREQVRSLMA</sequence>
<feature type="compositionally biased region" description="Low complexity" evidence="2">
    <location>
        <begin position="386"/>
        <end position="396"/>
    </location>
</feature>
<evidence type="ECO:0000313" key="5">
    <source>
        <dbReference type="Proteomes" id="UP000799438"/>
    </source>
</evidence>
<feature type="coiled-coil region" evidence="1">
    <location>
        <begin position="663"/>
        <end position="739"/>
    </location>
</feature>
<dbReference type="EMBL" id="ML995477">
    <property type="protein sequence ID" value="KAF2145790.1"/>
    <property type="molecule type" value="Genomic_DNA"/>
</dbReference>
<feature type="coiled-coil region" evidence="1">
    <location>
        <begin position="827"/>
        <end position="868"/>
    </location>
</feature>
<name>A0A6A6BNT8_9PEZI</name>
<dbReference type="GO" id="GO:0000794">
    <property type="term" value="C:condensed nuclear chromosome"/>
    <property type="evidence" value="ECO:0007669"/>
    <property type="project" value="TreeGrafter"/>
</dbReference>
<dbReference type="AlphaFoldDB" id="A0A6A6BNT8"/>
<gene>
    <name evidence="4" type="ORF">K452DRAFT_324653</name>
</gene>
<feature type="region of interest" description="Disordered" evidence="2">
    <location>
        <begin position="45"/>
        <end position="75"/>
    </location>
</feature>
<feature type="compositionally biased region" description="Acidic residues" evidence="2">
    <location>
        <begin position="147"/>
        <end position="156"/>
    </location>
</feature>
<feature type="region of interest" description="Disordered" evidence="2">
    <location>
        <begin position="368"/>
        <end position="404"/>
    </location>
</feature>
<feature type="compositionally biased region" description="Basic and acidic residues" evidence="2">
    <location>
        <begin position="123"/>
        <end position="133"/>
    </location>
</feature>
<accession>A0A6A6BNT8</accession>
<feature type="compositionally biased region" description="Polar residues" evidence="2">
    <location>
        <begin position="274"/>
        <end position="289"/>
    </location>
</feature>
<feature type="region of interest" description="Disordered" evidence="2">
    <location>
        <begin position="96"/>
        <end position="300"/>
    </location>
</feature>
<feature type="region of interest" description="Disordered" evidence="2">
    <location>
        <begin position="602"/>
        <end position="656"/>
    </location>
</feature>
<dbReference type="GO" id="GO:0006302">
    <property type="term" value="P:double-strand break repair"/>
    <property type="evidence" value="ECO:0007669"/>
    <property type="project" value="TreeGrafter"/>
</dbReference>
<feature type="coiled-coil region" evidence="1">
    <location>
        <begin position="530"/>
        <end position="596"/>
    </location>
</feature>
<dbReference type="PANTHER" id="PTHR18867">
    <property type="entry name" value="RAD50"/>
    <property type="match status" value="1"/>
</dbReference>
<evidence type="ECO:0000256" key="1">
    <source>
        <dbReference type="SAM" id="Coils"/>
    </source>
</evidence>
<feature type="compositionally biased region" description="Polar residues" evidence="2">
    <location>
        <begin position="45"/>
        <end position="57"/>
    </location>
</feature>
<feature type="compositionally biased region" description="Polar residues" evidence="2">
    <location>
        <begin position="1"/>
        <end position="15"/>
    </location>
</feature>
<evidence type="ECO:0000256" key="2">
    <source>
        <dbReference type="SAM" id="MobiDB-lite"/>
    </source>
</evidence>
<dbReference type="GO" id="GO:0051880">
    <property type="term" value="F:G-quadruplex DNA binding"/>
    <property type="evidence" value="ECO:0007669"/>
    <property type="project" value="TreeGrafter"/>
</dbReference>
<feature type="compositionally biased region" description="Polar residues" evidence="2">
    <location>
        <begin position="621"/>
        <end position="632"/>
    </location>
</feature>
<dbReference type="OrthoDB" id="5395440at2759"/>
<feature type="compositionally biased region" description="Low complexity" evidence="2">
    <location>
        <begin position="263"/>
        <end position="273"/>
    </location>
</feature>
<feature type="compositionally biased region" description="Basic and acidic residues" evidence="2">
    <location>
        <begin position="647"/>
        <end position="656"/>
    </location>
</feature>
<reference evidence="4" key="1">
    <citation type="journal article" date="2020" name="Stud. Mycol.">
        <title>101 Dothideomycetes genomes: a test case for predicting lifestyles and emergence of pathogens.</title>
        <authorList>
            <person name="Haridas S."/>
            <person name="Albert R."/>
            <person name="Binder M."/>
            <person name="Bloem J."/>
            <person name="Labutti K."/>
            <person name="Salamov A."/>
            <person name="Andreopoulos B."/>
            <person name="Baker S."/>
            <person name="Barry K."/>
            <person name="Bills G."/>
            <person name="Bluhm B."/>
            <person name="Cannon C."/>
            <person name="Castanera R."/>
            <person name="Culley D."/>
            <person name="Daum C."/>
            <person name="Ezra D."/>
            <person name="Gonzalez J."/>
            <person name="Henrissat B."/>
            <person name="Kuo A."/>
            <person name="Liang C."/>
            <person name="Lipzen A."/>
            <person name="Lutzoni F."/>
            <person name="Magnuson J."/>
            <person name="Mondo S."/>
            <person name="Nolan M."/>
            <person name="Ohm R."/>
            <person name="Pangilinan J."/>
            <person name="Park H.-J."/>
            <person name="Ramirez L."/>
            <person name="Alfaro M."/>
            <person name="Sun H."/>
            <person name="Tritt A."/>
            <person name="Yoshinaga Y."/>
            <person name="Zwiers L.-H."/>
            <person name="Turgeon B."/>
            <person name="Goodwin S."/>
            <person name="Spatafora J."/>
            <person name="Crous P."/>
            <person name="Grigoriev I."/>
        </authorList>
    </citation>
    <scope>NUCLEOTIDE SEQUENCE</scope>
    <source>
        <strain evidence="4">CBS 121167</strain>
    </source>
</reference>
<feature type="region of interest" description="Disordered" evidence="2">
    <location>
        <begin position="1"/>
        <end position="29"/>
    </location>
</feature>
<feature type="compositionally biased region" description="Polar residues" evidence="2">
    <location>
        <begin position="97"/>
        <end position="107"/>
    </location>
</feature>
<dbReference type="GO" id="GO:0030870">
    <property type="term" value="C:Mre11 complex"/>
    <property type="evidence" value="ECO:0007669"/>
    <property type="project" value="TreeGrafter"/>
</dbReference>
<evidence type="ECO:0000313" key="4">
    <source>
        <dbReference type="EMBL" id="KAF2145790.1"/>
    </source>
</evidence>
<protein>
    <recommendedName>
        <fullName evidence="3">DUF7603 domain-containing protein</fullName>
    </recommendedName>
</protein>
<evidence type="ECO:0000259" key="3">
    <source>
        <dbReference type="Pfam" id="PF24554"/>
    </source>
</evidence>
<dbReference type="Pfam" id="PF24554">
    <property type="entry name" value="DUF7603"/>
    <property type="match status" value="1"/>
</dbReference>
<dbReference type="GO" id="GO:0007004">
    <property type="term" value="P:telomere maintenance via telomerase"/>
    <property type="evidence" value="ECO:0007669"/>
    <property type="project" value="TreeGrafter"/>
</dbReference>
<feature type="compositionally biased region" description="Polar residues" evidence="2">
    <location>
        <begin position="181"/>
        <end position="191"/>
    </location>
</feature>
<dbReference type="Proteomes" id="UP000799438">
    <property type="component" value="Unassembled WGS sequence"/>
</dbReference>
<dbReference type="GeneID" id="54302214"/>
<dbReference type="RefSeq" id="XP_033401502.1">
    <property type="nucleotide sequence ID" value="XM_033544718.1"/>
</dbReference>
<proteinExistence type="predicted"/>
<dbReference type="GO" id="GO:0000722">
    <property type="term" value="P:telomere maintenance via recombination"/>
    <property type="evidence" value="ECO:0007669"/>
    <property type="project" value="TreeGrafter"/>
</dbReference>
<keyword evidence="1" id="KW-0175">Coiled coil</keyword>
<dbReference type="GO" id="GO:0070192">
    <property type="term" value="P:chromosome organization involved in meiotic cell cycle"/>
    <property type="evidence" value="ECO:0007669"/>
    <property type="project" value="TreeGrafter"/>
</dbReference>
<organism evidence="4 5">
    <name type="scientific">Aplosporella prunicola CBS 121167</name>
    <dbReference type="NCBI Taxonomy" id="1176127"/>
    <lineage>
        <taxon>Eukaryota</taxon>
        <taxon>Fungi</taxon>
        <taxon>Dikarya</taxon>
        <taxon>Ascomycota</taxon>
        <taxon>Pezizomycotina</taxon>
        <taxon>Dothideomycetes</taxon>
        <taxon>Dothideomycetes incertae sedis</taxon>
        <taxon>Botryosphaeriales</taxon>
        <taxon>Aplosporellaceae</taxon>
        <taxon>Aplosporella</taxon>
    </lineage>
</organism>
<feature type="domain" description="DUF7603" evidence="3">
    <location>
        <begin position="834"/>
        <end position="940"/>
    </location>
</feature>
<dbReference type="GO" id="GO:0043047">
    <property type="term" value="F:single-stranded telomeric DNA binding"/>
    <property type="evidence" value="ECO:0007669"/>
    <property type="project" value="TreeGrafter"/>
</dbReference>
<feature type="coiled-coil region" evidence="1">
    <location>
        <begin position="1021"/>
        <end position="1083"/>
    </location>
</feature>
<keyword evidence="5" id="KW-1185">Reference proteome</keyword>
<dbReference type="GO" id="GO:0003691">
    <property type="term" value="F:double-stranded telomeric DNA binding"/>
    <property type="evidence" value="ECO:0007669"/>
    <property type="project" value="TreeGrafter"/>
</dbReference>
<dbReference type="InterPro" id="IPR056023">
    <property type="entry name" value="DUF7603"/>
</dbReference>
<dbReference type="PANTHER" id="PTHR18867:SF12">
    <property type="entry name" value="DNA REPAIR PROTEIN RAD50"/>
    <property type="match status" value="1"/>
</dbReference>
<feature type="compositionally biased region" description="Polar residues" evidence="2">
    <location>
        <begin position="204"/>
        <end position="219"/>
    </location>
</feature>